<evidence type="ECO:0000313" key="2">
    <source>
        <dbReference type="EMBL" id="KII69439.1"/>
    </source>
</evidence>
<dbReference type="AlphaFoldDB" id="A0A0C2IVP4"/>
<reference evidence="2 3" key="1">
    <citation type="journal article" date="2014" name="Genome Biol. Evol.">
        <title>The genome of the myxosporean Thelohanellus kitauei shows adaptations to nutrient acquisition within its fish host.</title>
        <authorList>
            <person name="Yang Y."/>
            <person name="Xiong J."/>
            <person name="Zhou Z."/>
            <person name="Huo F."/>
            <person name="Miao W."/>
            <person name="Ran C."/>
            <person name="Liu Y."/>
            <person name="Zhang J."/>
            <person name="Feng J."/>
            <person name="Wang M."/>
            <person name="Wang M."/>
            <person name="Wang L."/>
            <person name="Yao B."/>
        </authorList>
    </citation>
    <scope>NUCLEOTIDE SEQUENCE [LARGE SCALE GENOMIC DNA]</scope>
    <source>
        <strain evidence="2">Wuqing</strain>
    </source>
</reference>
<protein>
    <submittedName>
        <fullName evidence="2">Uncharacterized protein</fullName>
    </submittedName>
</protein>
<evidence type="ECO:0000313" key="3">
    <source>
        <dbReference type="Proteomes" id="UP000031668"/>
    </source>
</evidence>
<feature type="transmembrane region" description="Helical" evidence="1">
    <location>
        <begin position="12"/>
        <end position="32"/>
    </location>
</feature>
<organism evidence="2 3">
    <name type="scientific">Thelohanellus kitauei</name>
    <name type="common">Myxosporean</name>
    <dbReference type="NCBI Taxonomy" id="669202"/>
    <lineage>
        <taxon>Eukaryota</taxon>
        <taxon>Metazoa</taxon>
        <taxon>Cnidaria</taxon>
        <taxon>Myxozoa</taxon>
        <taxon>Myxosporea</taxon>
        <taxon>Bivalvulida</taxon>
        <taxon>Platysporina</taxon>
        <taxon>Myxobolidae</taxon>
        <taxon>Thelohanellus</taxon>
    </lineage>
</organism>
<dbReference type="Proteomes" id="UP000031668">
    <property type="component" value="Unassembled WGS sequence"/>
</dbReference>
<name>A0A0C2IVP4_THEKT</name>
<keyword evidence="1" id="KW-0472">Membrane</keyword>
<comment type="caution">
    <text evidence="2">The sequence shown here is derived from an EMBL/GenBank/DDBJ whole genome shotgun (WGS) entry which is preliminary data.</text>
</comment>
<keyword evidence="1" id="KW-1133">Transmembrane helix</keyword>
<gene>
    <name evidence="2" type="ORF">RF11_11084</name>
</gene>
<keyword evidence="3" id="KW-1185">Reference proteome</keyword>
<accession>A0A0C2IVP4</accession>
<keyword evidence="1" id="KW-0812">Transmembrane</keyword>
<sequence>MRFLEEKIFIPTLSVFGMILVLTVFIHGMFFLSKPIFVLGEAKIFTFSERLFETDIPLPDVYALRFVFKTAPSNSDNLCVCFELVCSDSAPVLIFISDIPVYISVETELRKLSQHTNILFSHYNPLIDELFCGGYKADQSWIRRYCVVTNFSNCQNRLKKISLLVFSLPIKSTSIPFTPFNIELYLGEFTVFFTVTDPFVRRFRR</sequence>
<proteinExistence type="predicted"/>
<evidence type="ECO:0000256" key="1">
    <source>
        <dbReference type="SAM" id="Phobius"/>
    </source>
</evidence>
<dbReference type="EMBL" id="JWZT01002428">
    <property type="protein sequence ID" value="KII69439.1"/>
    <property type="molecule type" value="Genomic_DNA"/>
</dbReference>